<name>A0A506YAD2_9MICO</name>
<comment type="caution">
    <text evidence="2">The sequence shown here is derived from an EMBL/GenBank/DDBJ whole genome shotgun (WGS) entry which is preliminary data.</text>
</comment>
<accession>A0A506YAD2</accession>
<dbReference type="Proteomes" id="UP000316252">
    <property type="component" value="Unassembled WGS sequence"/>
</dbReference>
<sequence>MDTFDPPIRPADRHPSGPPDLVIPPDPPIPFDSPGIAADPAGLRIPIDPDPDAIDRFFELLEIELGRELDPAPF</sequence>
<evidence type="ECO:0000256" key="1">
    <source>
        <dbReference type="SAM" id="MobiDB-lite"/>
    </source>
</evidence>
<feature type="region of interest" description="Disordered" evidence="1">
    <location>
        <begin position="1"/>
        <end position="41"/>
    </location>
</feature>
<reference evidence="2 3" key="1">
    <citation type="submission" date="2019-06" db="EMBL/GenBank/DDBJ databases">
        <authorList>
            <person name="Li F."/>
        </authorList>
    </citation>
    <scope>NUCLEOTIDE SEQUENCE [LARGE SCALE GENOMIC DNA]</scope>
    <source>
        <strain evidence="2 3">10F1D-1</strain>
    </source>
</reference>
<feature type="compositionally biased region" description="Pro residues" evidence="1">
    <location>
        <begin position="16"/>
        <end position="31"/>
    </location>
</feature>
<dbReference type="EMBL" id="VHQG01000001">
    <property type="protein sequence ID" value="TPW77429.1"/>
    <property type="molecule type" value="Genomic_DNA"/>
</dbReference>
<evidence type="ECO:0000313" key="2">
    <source>
        <dbReference type="EMBL" id="TPW77429.1"/>
    </source>
</evidence>
<organism evidence="2 3">
    <name type="scientific">Schumannella soli</name>
    <dbReference type="NCBI Taxonomy" id="2590779"/>
    <lineage>
        <taxon>Bacteria</taxon>
        <taxon>Bacillati</taxon>
        <taxon>Actinomycetota</taxon>
        <taxon>Actinomycetes</taxon>
        <taxon>Micrococcales</taxon>
        <taxon>Microbacteriaceae</taxon>
        <taxon>Schumannella</taxon>
    </lineage>
</organism>
<proteinExistence type="predicted"/>
<keyword evidence="3" id="KW-1185">Reference proteome</keyword>
<protein>
    <submittedName>
        <fullName evidence="2">Uncharacterized protein</fullName>
    </submittedName>
</protein>
<evidence type="ECO:0000313" key="3">
    <source>
        <dbReference type="Proteomes" id="UP000316252"/>
    </source>
</evidence>
<dbReference type="AlphaFoldDB" id="A0A506YAD2"/>
<gene>
    <name evidence="2" type="ORF">FJ657_01715</name>
</gene>